<dbReference type="RefSeq" id="XP_016631559.1">
    <property type="nucleotide sequence ID" value="XM_016777388.1"/>
</dbReference>
<organism evidence="2 3">
    <name type="scientific">Fonsecaea multimorphosa CBS 102226</name>
    <dbReference type="NCBI Taxonomy" id="1442371"/>
    <lineage>
        <taxon>Eukaryota</taxon>
        <taxon>Fungi</taxon>
        <taxon>Dikarya</taxon>
        <taxon>Ascomycota</taxon>
        <taxon>Pezizomycotina</taxon>
        <taxon>Eurotiomycetes</taxon>
        <taxon>Chaetothyriomycetidae</taxon>
        <taxon>Chaetothyriales</taxon>
        <taxon>Herpotrichiellaceae</taxon>
        <taxon>Fonsecaea</taxon>
    </lineage>
</organism>
<name>A0A0D2IK92_9EURO</name>
<evidence type="ECO:0000313" key="2">
    <source>
        <dbReference type="EMBL" id="KIX97436.1"/>
    </source>
</evidence>
<reference evidence="2 3" key="1">
    <citation type="submission" date="2015-01" db="EMBL/GenBank/DDBJ databases">
        <title>The Genome Sequence of Fonsecaea multimorphosa CBS 102226.</title>
        <authorList>
            <consortium name="The Broad Institute Genomics Platform"/>
            <person name="Cuomo C."/>
            <person name="de Hoog S."/>
            <person name="Gorbushina A."/>
            <person name="Stielow B."/>
            <person name="Teixiera M."/>
            <person name="Abouelleil A."/>
            <person name="Chapman S.B."/>
            <person name="Priest M."/>
            <person name="Young S.K."/>
            <person name="Wortman J."/>
            <person name="Nusbaum C."/>
            <person name="Birren B."/>
        </authorList>
    </citation>
    <scope>NUCLEOTIDE SEQUENCE [LARGE SCALE GENOMIC DNA]</scope>
    <source>
        <strain evidence="2 3">CBS 102226</strain>
    </source>
</reference>
<evidence type="ECO:0000256" key="1">
    <source>
        <dbReference type="SAM" id="MobiDB-lite"/>
    </source>
</evidence>
<evidence type="ECO:0000313" key="3">
    <source>
        <dbReference type="Proteomes" id="UP000053411"/>
    </source>
</evidence>
<gene>
    <name evidence="2" type="ORF">Z520_06888</name>
</gene>
<protein>
    <submittedName>
        <fullName evidence="2">Uncharacterized protein</fullName>
    </submittedName>
</protein>
<dbReference type="STRING" id="1442371.A0A0D2IK92"/>
<feature type="compositionally biased region" description="Basic and acidic residues" evidence="1">
    <location>
        <begin position="24"/>
        <end position="37"/>
    </location>
</feature>
<dbReference type="EMBL" id="KN848074">
    <property type="protein sequence ID" value="KIX97436.1"/>
    <property type="molecule type" value="Genomic_DNA"/>
</dbReference>
<proteinExistence type="predicted"/>
<accession>A0A0D2IK92</accession>
<dbReference type="Proteomes" id="UP000053411">
    <property type="component" value="Unassembled WGS sequence"/>
</dbReference>
<dbReference type="GeneID" id="27712634"/>
<keyword evidence="3" id="KW-1185">Reference proteome</keyword>
<sequence length="242" mass="26413">MPDRVHRAQPWAPSRVATVASRKRRDDVSKQTMRRDGAAVPCAATSCRAASTLAKDPVTKASVARVPPRLTPDATVERWKGRYHAMNEARRNEAVTGLGSSTAVNHVTDPWTVEFIAAKRHAIPKMRQYHTARGRSTSLPTVPTQFRAAKRNVGNHYHAVTNARRFAIMEDAALAPSKSLNHVGVVAIRLTSSATMRPRNHLSAHVCARLPSIVVATSAVNDVARESAKLLSVRPPSESSNR</sequence>
<dbReference type="VEuPathDB" id="FungiDB:Z520_06888"/>
<dbReference type="AlphaFoldDB" id="A0A0D2IK92"/>
<feature type="region of interest" description="Disordered" evidence="1">
    <location>
        <begin position="1"/>
        <end position="37"/>
    </location>
</feature>